<accession>M4T824</accession>
<reference evidence="2" key="2">
    <citation type="journal article" date="2014" name="Mol. Biochem. Parasitol.">
        <title>Capturing the variant surface glycoprotein repertoire (the VSGnome) of Trypanosoma brucei Lister 427.</title>
        <authorList>
            <person name="Cross G.A."/>
            <person name="Kim H.S."/>
            <person name="Wickstead B."/>
        </authorList>
    </citation>
    <scope>NUCLEOTIDE SEQUENCE</scope>
    <source>
        <strain evidence="2">Lister 427</strain>
    </source>
</reference>
<name>M4T824_9TRYP</name>
<dbReference type="AlphaFoldDB" id="M4T824"/>
<feature type="non-terminal residue" evidence="2">
    <location>
        <position position="1"/>
    </location>
</feature>
<proteinExistence type="predicted"/>
<protein>
    <submittedName>
        <fullName evidence="2">Variant surface glycoprotein 3001</fullName>
    </submittedName>
</protein>
<sequence>EKTGKKVTTLCKEAALFDLIAHELREKLVGRGSAINELQKQADRWRLGAYASTGTIQTRRLLALAAYADRKAKEAVTRITAFQAAILDFYRAASVQAGALTGTETALQQTLTGPTGTPAATGAHTASIILTASAGDKIGCQDAATTIKETDDGSTEWQTIKQLPITDKADLEKQLTGFAVTLGSCNSDGNTCDSSGSTNLYATGGGQNKAGLLKLHGSAANAYISIKKGEQQRKPQSAPPPTTVGESKTEPEKCRSAVEQTDKRLLGKDQLAHLFCVARNYAKTPDTRLQALSGPTLAGNGEFLEIAAPLLSTTGTAFDLSDTNEAAKLKQIVTAAYLGSENEFTAAFVTAIDTIEVTYSAGKNP</sequence>
<dbReference type="VEuPathDB" id="TriTrypDB:Tb427_000430000"/>
<feature type="region of interest" description="Disordered" evidence="1">
    <location>
        <begin position="227"/>
        <end position="255"/>
    </location>
</feature>
<dbReference type="SUPFAM" id="SSF58087">
    <property type="entry name" value="Variant surface glycoprotein (N-terminal domain)"/>
    <property type="match status" value="1"/>
</dbReference>
<organism evidence="2">
    <name type="scientific">Trypanosoma brucei</name>
    <dbReference type="NCBI Taxonomy" id="5691"/>
    <lineage>
        <taxon>Eukaryota</taxon>
        <taxon>Discoba</taxon>
        <taxon>Euglenozoa</taxon>
        <taxon>Kinetoplastea</taxon>
        <taxon>Metakinetoplastina</taxon>
        <taxon>Trypanosomatida</taxon>
        <taxon>Trypanosomatidae</taxon>
        <taxon>Trypanosoma</taxon>
    </lineage>
</organism>
<dbReference type="EMBL" id="KC611619">
    <property type="protein sequence ID" value="AGH59050.1"/>
    <property type="molecule type" value="Genomic_DNA"/>
</dbReference>
<evidence type="ECO:0000313" key="2">
    <source>
        <dbReference type="EMBL" id="AGH59050.1"/>
    </source>
</evidence>
<evidence type="ECO:0000256" key="1">
    <source>
        <dbReference type="SAM" id="MobiDB-lite"/>
    </source>
</evidence>
<reference evidence="2" key="1">
    <citation type="submission" date="2013-02" db="EMBL/GenBank/DDBJ databases">
        <authorList>
            <person name="Cross G.A.M."/>
            <person name="Kim H.-S."/>
            <person name="Wickstead B."/>
        </authorList>
    </citation>
    <scope>NUCLEOTIDE SEQUENCE</scope>
    <source>
        <strain evidence="2">Lister 427</strain>
    </source>
</reference>
<feature type="non-terminal residue" evidence="2">
    <location>
        <position position="365"/>
    </location>
</feature>